<protein>
    <recommendedName>
        <fullName evidence="3">Secreted protein</fullName>
    </recommendedName>
</protein>
<keyword evidence="2" id="KW-1185">Reference proteome</keyword>
<dbReference type="AlphaFoldDB" id="A0AAV4ZYE8"/>
<proteinExistence type="predicted"/>
<evidence type="ECO:0000313" key="2">
    <source>
        <dbReference type="Proteomes" id="UP001055247"/>
    </source>
</evidence>
<sequence length="111" mass="12356">MVVAFDWAWLTTDCICLTSAVSVSTPLAAAWMVWMPFEMPPSRPDRAAARSVRLEAVKKFTGLSSAVLTFLPVERRFWLVEARAAVSCSESRFWRVAAERVTADGMGEVSR</sequence>
<comment type="caution">
    <text evidence="1">The sequence shown here is derived from an EMBL/GenBank/DDBJ whole genome shotgun (WGS) entry which is preliminary data.</text>
</comment>
<dbReference type="EMBL" id="BPQO01000066">
    <property type="protein sequence ID" value="GJD92776.1"/>
    <property type="molecule type" value="Genomic_DNA"/>
</dbReference>
<name>A0AAV4ZYE8_9HYPH</name>
<organism evidence="1 2">
    <name type="scientific">Methylobacterium hispanicum</name>
    <dbReference type="NCBI Taxonomy" id="270350"/>
    <lineage>
        <taxon>Bacteria</taxon>
        <taxon>Pseudomonadati</taxon>
        <taxon>Pseudomonadota</taxon>
        <taxon>Alphaproteobacteria</taxon>
        <taxon>Hyphomicrobiales</taxon>
        <taxon>Methylobacteriaceae</taxon>
        <taxon>Methylobacterium</taxon>
    </lineage>
</organism>
<evidence type="ECO:0008006" key="3">
    <source>
        <dbReference type="Google" id="ProtNLM"/>
    </source>
</evidence>
<dbReference type="Proteomes" id="UP001055247">
    <property type="component" value="Unassembled WGS sequence"/>
</dbReference>
<evidence type="ECO:0000313" key="1">
    <source>
        <dbReference type="EMBL" id="GJD92776.1"/>
    </source>
</evidence>
<reference evidence="1" key="1">
    <citation type="journal article" date="2016" name="Front. Microbiol.">
        <title>Genome Sequence of the Piezophilic, Mesophilic Sulfate-Reducing Bacterium Desulfovibrio indicus J2T.</title>
        <authorList>
            <person name="Cao J."/>
            <person name="Maignien L."/>
            <person name="Shao Z."/>
            <person name="Alain K."/>
            <person name="Jebbar M."/>
        </authorList>
    </citation>
    <scope>NUCLEOTIDE SEQUENCE</scope>
    <source>
        <strain evidence="1">DSM 16372</strain>
    </source>
</reference>
<gene>
    <name evidence="1" type="ORF">BHAOGJBA_6334</name>
</gene>
<accession>A0AAV4ZYE8</accession>
<reference evidence="1" key="2">
    <citation type="submission" date="2021-08" db="EMBL/GenBank/DDBJ databases">
        <authorList>
            <person name="Tani A."/>
            <person name="Ola A."/>
            <person name="Ogura Y."/>
            <person name="Katsura K."/>
            <person name="Hayashi T."/>
        </authorList>
    </citation>
    <scope>NUCLEOTIDE SEQUENCE</scope>
    <source>
        <strain evidence="1">DSM 16372</strain>
    </source>
</reference>